<proteinExistence type="predicted"/>
<gene>
    <name evidence="1" type="ORF">QAD02_005654</name>
</gene>
<dbReference type="Proteomes" id="UP001239111">
    <property type="component" value="Chromosome 3"/>
</dbReference>
<protein>
    <submittedName>
        <fullName evidence="1">Uncharacterized protein</fullName>
    </submittedName>
</protein>
<reference evidence="1" key="1">
    <citation type="submission" date="2023-04" db="EMBL/GenBank/DDBJ databases">
        <title>A chromosome-level genome assembly of the parasitoid wasp Eretmocerus hayati.</title>
        <authorList>
            <person name="Zhong Y."/>
            <person name="Liu S."/>
            <person name="Liu Y."/>
        </authorList>
    </citation>
    <scope>NUCLEOTIDE SEQUENCE</scope>
    <source>
        <strain evidence="1">ZJU_SS_LIU_2023</strain>
    </source>
</reference>
<evidence type="ECO:0000313" key="2">
    <source>
        <dbReference type="Proteomes" id="UP001239111"/>
    </source>
</evidence>
<evidence type="ECO:0000313" key="1">
    <source>
        <dbReference type="EMBL" id="KAJ8674392.1"/>
    </source>
</evidence>
<accession>A0ACC2NTD7</accession>
<sequence length="394" mass="43378">MKTGSRTSLLEPQTTTAALGQRKCCAHCPGVNSSQDRHECSLPNYVKPSLGAGSSCKLPRIDAGPRNGLSIEDGEKLSSGTIAKTGANNASDRFATARKFHAENLQHQPLPDRVDDAIFTVDRPAEHDCMCDVVKSCQRLVPRRAGALKRGARIRESRVPRFAPALGCKKPETWMDLAICWETPVDPVYEPRWPTHIDGSEGGPAPAVFNLVQHTESETDVRDNSIPSQRANKSDEDKEGEDTADLCRNLNGLHLQTTDPSATSNCAGVGATARSKRARFNRHCCNTQNQHQHYTANSARPSSCLQKHGCQVIGRRCNGLASNGSIGNKVRVPRPRTPYARRGFCIDSLAPPFSVVQGCRDADYPEHWRLTSVYRQSYRNPARLRNARTLLHHS</sequence>
<comment type="caution">
    <text evidence="1">The sequence shown here is derived from an EMBL/GenBank/DDBJ whole genome shotgun (WGS) entry which is preliminary data.</text>
</comment>
<keyword evidence="2" id="KW-1185">Reference proteome</keyword>
<organism evidence="1 2">
    <name type="scientific">Eretmocerus hayati</name>
    <dbReference type="NCBI Taxonomy" id="131215"/>
    <lineage>
        <taxon>Eukaryota</taxon>
        <taxon>Metazoa</taxon>
        <taxon>Ecdysozoa</taxon>
        <taxon>Arthropoda</taxon>
        <taxon>Hexapoda</taxon>
        <taxon>Insecta</taxon>
        <taxon>Pterygota</taxon>
        <taxon>Neoptera</taxon>
        <taxon>Endopterygota</taxon>
        <taxon>Hymenoptera</taxon>
        <taxon>Apocrita</taxon>
        <taxon>Proctotrupomorpha</taxon>
        <taxon>Chalcidoidea</taxon>
        <taxon>Aphelinidae</taxon>
        <taxon>Aphelininae</taxon>
        <taxon>Eretmocerus</taxon>
    </lineage>
</organism>
<dbReference type="EMBL" id="CM056743">
    <property type="protein sequence ID" value="KAJ8674392.1"/>
    <property type="molecule type" value="Genomic_DNA"/>
</dbReference>
<name>A0ACC2NTD7_9HYME</name>